<dbReference type="Pfam" id="PF07388">
    <property type="entry name" value="A-2_8-polyST"/>
    <property type="match status" value="1"/>
</dbReference>
<dbReference type="InterPro" id="IPR010866">
    <property type="entry name" value="A-2_8-polyST"/>
</dbReference>
<dbReference type="Gene3D" id="1.10.150.400">
    <property type="match status" value="1"/>
</dbReference>
<feature type="region of interest" description="Disordered" evidence="2">
    <location>
        <begin position="697"/>
        <end position="716"/>
    </location>
</feature>
<feature type="coiled-coil region" evidence="1">
    <location>
        <begin position="1030"/>
        <end position="1064"/>
    </location>
</feature>
<dbReference type="Gene3D" id="3.40.50.1000">
    <property type="entry name" value="HAD superfamily/HAD-like"/>
    <property type="match status" value="1"/>
</dbReference>
<evidence type="ECO:0000313" key="4">
    <source>
        <dbReference type="Proteomes" id="UP000576792"/>
    </source>
</evidence>
<dbReference type="RefSeq" id="WP_167950399.1">
    <property type="nucleotide sequence ID" value="NZ_BAAAPQ010000013.1"/>
</dbReference>
<evidence type="ECO:0000313" key="3">
    <source>
        <dbReference type="EMBL" id="NJC56536.1"/>
    </source>
</evidence>
<dbReference type="EMBL" id="JAATJN010000001">
    <property type="protein sequence ID" value="NJC56536.1"/>
    <property type="molecule type" value="Genomic_DNA"/>
</dbReference>
<accession>A0A846RX44</accession>
<comment type="caution">
    <text evidence="3">The sequence shown here is derived from an EMBL/GenBank/DDBJ whole genome shotgun (WGS) entry which is preliminary data.</text>
</comment>
<evidence type="ECO:0000256" key="2">
    <source>
        <dbReference type="SAM" id="MobiDB-lite"/>
    </source>
</evidence>
<dbReference type="SUPFAM" id="SSF56784">
    <property type="entry name" value="HAD-like"/>
    <property type="match status" value="1"/>
</dbReference>
<dbReference type="InterPro" id="IPR036412">
    <property type="entry name" value="HAD-like_sf"/>
</dbReference>
<dbReference type="InterPro" id="IPR023214">
    <property type="entry name" value="HAD_sf"/>
</dbReference>
<organism evidence="3 4">
    <name type="scientific">Brevibacterium marinum</name>
    <dbReference type="NCBI Taxonomy" id="418643"/>
    <lineage>
        <taxon>Bacteria</taxon>
        <taxon>Bacillati</taxon>
        <taxon>Actinomycetota</taxon>
        <taxon>Actinomycetes</taxon>
        <taxon>Micrococcales</taxon>
        <taxon>Brevibacteriaceae</taxon>
        <taxon>Brevibacterium</taxon>
    </lineage>
</organism>
<sequence>MKRLFVVNGLFGFLNCMSSGGVAEHDELTVLVLFSSDPASNAVLERRMRSLAPVSKCVFLTEPGQYIGQLADPQFMSDLCRNPGEVRMFFTHNTWLHNRVFAAYPDARIVLYEEGLASYYPGLIDRYDEQSRVAGIYCHNYLDLYVSPEAAEHPEKFGLLNRDRFRTLLTQASTEPQEQVLTPETVVVVEQYLFKKGRAQSLEDAAEEYAEAVRSIVDKGYEVAYKRHPRESSRLYELVRDRLDAAHRDRVVEFPDSGGLLEEVILHQPPAAIVAISSTSLLTVPHYFNVPSFTIRSRAPYDVAKAVGVERRGLTSNQVALAARVPSIDDLPNVLHLSTAMDIFRARFTRAPRLCDDGALRALGEVDFGPEYVELVRRIADPAVRAVSFDLFDTLVKRPAVNASDVFALLDRRLRDQMPKFVRFSDVRSTAFRRLDAHMKQHGGRPAEYALSQVYDYIGTVLGIDAEVQASLMAEEVELEAELVQLRRAGFALTQVAEAYDKPWAVTTDTYFDEDQLNAVALAKLSASAHHVTTSLQEQKTKAAGDLFAVTAAAFDLPKKAILHIGDRKDHDVDNAERAGLEGAWLPSATHAAQSHPRLAAIWKDVREERASALLRGMVHSEVFDNPYRDFADDSTCGGSPELLGYLAVAPALIGWSSWILQTAAEHGNDALLFLSRDGYLPLEICQRLAEDSQAGVDHAEDTSARDSQAGEARNSRACAVPDMSYVMSSRRAMFDLFNQARGHVGYTEFVHGLSPRSNVRTMLTTRFGASAAEEFGPPIAAAGPGSADAKIGKTADSVKNALSQFSESIVEQCAGNDRAARDYFRHAVGEATHPAIVDVGYSGSAQRGITLALGRNVAGLYFTTMEHNTEHAAINDLEVAEFTTDPVFFRSGGMLEYLITPPGLESCTGFDPVTGNPVFEDSDTPDPIRNAVHAGVRQCIDDFFRIFSGHTGQFVMRPRLASHMLASFMSDPSRTDALSLEGGRHEDTVGSDADDVFDYWKEGRSACEAKAPARSADDREHTQEAEGLAKCEAEKRRSLEQELEDARAEIAELRSQTAATSQTVTTTSQTVTTEAKALASRVGHGLEWRARRVRKNLISRR</sequence>
<protein>
    <submittedName>
        <fullName evidence="3">FMN phosphatase YigB (HAD superfamily)</fullName>
    </submittedName>
</protein>
<keyword evidence="4" id="KW-1185">Reference proteome</keyword>
<evidence type="ECO:0000256" key="1">
    <source>
        <dbReference type="SAM" id="Coils"/>
    </source>
</evidence>
<name>A0A846RX44_9MICO</name>
<dbReference type="Proteomes" id="UP000576792">
    <property type="component" value="Unassembled WGS sequence"/>
</dbReference>
<gene>
    <name evidence="3" type="ORF">BKA07_001571</name>
</gene>
<dbReference type="AlphaFoldDB" id="A0A846RX44"/>
<keyword evidence="1" id="KW-0175">Coiled coil</keyword>
<proteinExistence type="predicted"/>
<reference evidence="3 4" key="1">
    <citation type="submission" date="2020-03" db="EMBL/GenBank/DDBJ databases">
        <title>Sequencing the genomes of 1000 actinobacteria strains.</title>
        <authorList>
            <person name="Klenk H.-P."/>
        </authorList>
    </citation>
    <scope>NUCLEOTIDE SEQUENCE [LARGE SCALE GENOMIC DNA]</scope>
    <source>
        <strain evidence="3 4">DSM 18964</strain>
    </source>
</reference>